<protein>
    <submittedName>
        <fullName evidence="6">Vetispiradiene synthase 1</fullName>
    </submittedName>
</protein>
<dbReference type="GO" id="GO:0010333">
    <property type="term" value="F:terpene synthase activity"/>
    <property type="evidence" value="ECO:0007669"/>
    <property type="project" value="UniProtKB-ARBA"/>
</dbReference>
<name>A0ABD1VEV2_9LAMI</name>
<organism evidence="6 7">
    <name type="scientific">Forsythia ovata</name>
    <dbReference type="NCBI Taxonomy" id="205694"/>
    <lineage>
        <taxon>Eukaryota</taxon>
        <taxon>Viridiplantae</taxon>
        <taxon>Streptophyta</taxon>
        <taxon>Embryophyta</taxon>
        <taxon>Tracheophyta</taxon>
        <taxon>Spermatophyta</taxon>
        <taxon>Magnoliopsida</taxon>
        <taxon>eudicotyledons</taxon>
        <taxon>Gunneridae</taxon>
        <taxon>Pentapetalae</taxon>
        <taxon>asterids</taxon>
        <taxon>lamiids</taxon>
        <taxon>Lamiales</taxon>
        <taxon>Oleaceae</taxon>
        <taxon>Forsythieae</taxon>
        <taxon>Forsythia</taxon>
    </lineage>
</organism>
<comment type="caution">
    <text evidence="6">The sequence shown here is derived from an EMBL/GenBank/DDBJ whole genome shotgun (WGS) entry which is preliminary data.</text>
</comment>
<dbReference type="SUPFAM" id="SSF48576">
    <property type="entry name" value="Terpenoid synthases"/>
    <property type="match status" value="1"/>
</dbReference>
<keyword evidence="7" id="KW-1185">Reference proteome</keyword>
<accession>A0ABD1VEV2</accession>
<dbReference type="InterPro" id="IPR005630">
    <property type="entry name" value="Terpene_synthase_metal-bd"/>
</dbReference>
<keyword evidence="1" id="KW-0479">Metal-binding</keyword>
<dbReference type="Pfam" id="PF03936">
    <property type="entry name" value="Terpene_synth_C"/>
    <property type="match status" value="1"/>
</dbReference>
<evidence type="ECO:0000259" key="5">
    <source>
        <dbReference type="Pfam" id="PF03936"/>
    </source>
</evidence>
<reference evidence="7" key="1">
    <citation type="submission" date="2024-07" db="EMBL/GenBank/DDBJ databases">
        <title>Two chromosome-level genome assemblies of Korean endemic species Abeliophyllum distichum and Forsythia ovata (Oleaceae).</title>
        <authorList>
            <person name="Jang H."/>
        </authorList>
    </citation>
    <scope>NUCLEOTIDE SEQUENCE [LARGE SCALE GENOMIC DNA]</scope>
</reference>
<keyword evidence="3" id="KW-0456">Lyase</keyword>
<evidence type="ECO:0000256" key="3">
    <source>
        <dbReference type="ARBA" id="ARBA00023239"/>
    </source>
</evidence>
<sequence length="289" mass="33029">MASLRVDNGHVVSNLQQEIVRPVNHFTPSMWGDFFISYSLNNQFKQTVRSYDMEARWFFGEQMPTFTEYLSNGLFSSSYYLMSAAALMGMKSAKKETYDWHWDNPKILKAACTMGRLQNDVASCERENKREHNILAIECYMKEQGVSKQEALEKFLEISEKAWIDMNEELLRLDVSRDILVRILNIARMTDSSYMHDIDGYTFPEQALKRQMLRTLVQGGGGVFKSQAEFSKTNKPGSNLVPSHTVYSEPILTVGSQSNGSNSPSNFHIETPKPRSLPFPTRKSDLHAI</sequence>
<dbReference type="PANTHER" id="PTHR31225:SF93">
    <property type="entry name" value="ALPHA-HUMULENE_(-)-(E)-BETA-CARYOPHYLLENE SYNTHASE"/>
    <property type="match status" value="1"/>
</dbReference>
<dbReference type="EMBL" id="JBFOLJ010000005">
    <property type="protein sequence ID" value="KAL2535870.1"/>
    <property type="molecule type" value="Genomic_DNA"/>
</dbReference>
<feature type="region of interest" description="Disordered" evidence="4">
    <location>
        <begin position="253"/>
        <end position="289"/>
    </location>
</feature>
<evidence type="ECO:0000313" key="6">
    <source>
        <dbReference type="EMBL" id="KAL2535870.1"/>
    </source>
</evidence>
<evidence type="ECO:0000256" key="1">
    <source>
        <dbReference type="ARBA" id="ARBA00022723"/>
    </source>
</evidence>
<proteinExistence type="predicted"/>
<evidence type="ECO:0000256" key="2">
    <source>
        <dbReference type="ARBA" id="ARBA00022842"/>
    </source>
</evidence>
<feature type="compositionally biased region" description="Low complexity" evidence="4">
    <location>
        <begin position="255"/>
        <end position="266"/>
    </location>
</feature>
<dbReference type="GO" id="GO:0046872">
    <property type="term" value="F:metal ion binding"/>
    <property type="evidence" value="ECO:0007669"/>
    <property type="project" value="UniProtKB-KW"/>
</dbReference>
<evidence type="ECO:0000256" key="4">
    <source>
        <dbReference type="SAM" id="MobiDB-lite"/>
    </source>
</evidence>
<dbReference type="InterPro" id="IPR050148">
    <property type="entry name" value="Terpene_synthase-like"/>
</dbReference>
<evidence type="ECO:0000313" key="7">
    <source>
        <dbReference type="Proteomes" id="UP001604277"/>
    </source>
</evidence>
<keyword evidence="2" id="KW-0460">Magnesium</keyword>
<gene>
    <name evidence="6" type="ORF">Fot_17261</name>
</gene>
<dbReference type="Proteomes" id="UP001604277">
    <property type="component" value="Unassembled WGS sequence"/>
</dbReference>
<dbReference type="Gene3D" id="1.10.600.10">
    <property type="entry name" value="Farnesyl Diphosphate Synthase"/>
    <property type="match status" value="1"/>
</dbReference>
<dbReference type="InterPro" id="IPR008949">
    <property type="entry name" value="Isoprenoid_synthase_dom_sf"/>
</dbReference>
<dbReference type="PANTHER" id="PTHR31225">
    <property type="entry name" value="OS04G0344100 PROTEIN-RELATED"/>
    <property type="match status" value="1"/>
</dbReference>
<feature type="domain" description="Terpene synthase metal-binding" evidence="5">
    <location>
        <begin position="36"/>
        <end position="163"/>
    </location>
</feature>
<dbReference type="AlphaFoldDB" id="A0ABD1VEV2"/>